<dbReference type="AlphaFoldDB" id="A0A0E9XHY4"/>
<dbReference type="EMBL" id="GBXM01006516">
    <property type="protein sequence ID" value="JAI02062.1"/>
    <property type="molecule type" value="Transcribed_RNA"/>
</dbReference>
<proteinExistence type="predicted"/>
<sequence>MVRQEAHNQEGEEGQIFQLGPEFLLREQVSWVGPDHPGQKQHLYCDDDRRDQYHHGGYADVEPLHSFTFDLDMELEAL</sequence>
<reference evidence="1" key="1">
    <citation type="submission" date="2014-11" db="EMBL/GenBank/DDBJ databases">
        <authorList>
            <person name="Amaro Gonzalez C."/>
        </authorList>
    </citation>
    <scope>NUCLEOTIDE SEQUENCE</scope>
</reference>
<name>A0A0E9XHY4_ANGAN</name>
<protein>
    <submittedName>
        <fullName evidence="1">Uncharacterized protein</fullName>
    </submittedName>
</protein>
<evidence type="ECO:0000313" key="1">
    <source>
        <dbReference type="EMBL" id="JAI02062.1"/>
    </source>
</evidence>
<accession>A0A0E9XHY4</accession>
<reference evidence="1" key="2">
    <citation type="journal article" date="2015" name="Fish Shellfish Immunol.">
        <title>Early steps in the European eel (Anguilla anguilla)-Vibrio vulnificus interaction in the gills: Role of the RtxA13 toxin.</title>
        <authorList>
            <person name="Callol A."/>
            <person name="Pajuelo D."/>
            <person name="Ebbesson L."/>
            <person name="Teles M."/>
            <person name="MacKenzie S."/>
            <person name="Amaro C."/>
        </authorList>
    </citation>
    <scope>NUCLEOTIDE SEQUENCE</scope>
</reference>
<organism evidence="1">
    <name type="scientific">Anguilla anguilla</name>
    <name type="common">European freshwater eel</name>
    <name type="synonym">Muraena anguilla</name>
    <dbReference type="NCBI Taxonomy" id="7936"/>
    <lineage>
        <taxon>Eukaryota</taxon>
        <taxon>Metazoa</taxon>
        <taxon>Chordata</taxon>
        <taxon>Craniata</taxon>
        <taxon>Vertebrata</taxon>
        <taxon>Euteleostomi</taxon>
        <taxon>Actinopterygii</taxon>
        <taxon>Neopterygii</taxon>
        <taxon>Teleostei</taxon>
        <taxon>Anguilliformes</taxon>
        <taxon>Anguillidae</taxon>
        <taxon>Anguilla</taxon>
    </lineage>
</organism>